<evidence type="ECO:0008006" key="3">
    <source>
        <dbReference type="Google" id="ProtNLM"/>
    </source>
</evidence>
<gene>
    <name evidence="1" type="ORF">SAMN05216553_113112</name>
</gene>
<sequence length="170" mass="18623">MRTALVLGGTGMLAGCARRLLERGWHVVLPSRTRPLMADDGPGRAARASISRGHRPTWVKADWADPHELAAEVEDELAGRPVNLLVAWVHTSYRANVLNAVRHLLADGAPVVEVHTCTPVPDPILPNPTQQVLLGHFVHETERCTSRAVLDAVERALEGRAPSLRHEDTR</sequence>
<keyword evidence="2" id="KW-1185">Reference proteome</keyword>
<dbReference type="Gene3D" id="3.40.50.720">
    <property type="entry name" value="NAD(P)-binding Rossmann-like Domain"/>
    <property type="match status" value="1"/>
</dbReference>
<dbReference type="Proteomes" id="UP000199623">
    <property type="component" value="Unassembled WGS sequence"/>
</dbReference>
<evidence type="ECO:0000313" key="1">
    <source>
        <dbReference type="EMBL" id="SDG91967.1"/>
    </source>
</evidence>
<dbReference type="SUPFAM" id="SSF51735">
    <property type="entry name" value="NAD(P)-binding Rossmann-fold domains"/>
    <property type="match status" value="1"/>
</dbReference>
<dbReference type="STRING" id="200378.SAMN05216553_113112"/>
<evidence type="ECO:0000313" key="2">
    <source>
        <dbReference type="Proteomes" id="UP000199623"/>
    </source>
</evidence>
<dbReference type="PROSITE" id="PS51257">
    <property type="entry name" value="PROKAR_LIPOPROTEIN"/>
    <property type="match status" value="1"/>
</dbReference>
<accession>A0A1G7Y6H3</accession>
<dbReference type="AlphaFoldDB" id="A0A1G7Y6H3"/>
<protein>
    <recommendedName>
        <fullName evidence="3">Short chain dehydrogenase</fullName>
    </recommendedName>
</protein>
<organism evidence="1 2">
    <name type="scientific">Lentzea fradiae</name>
    <dbReference type="NCBI Taxonomy" id="200378"/>
    <lineage>
        <taxon>Bacteria</taxon>
        <taxon>Bacillati</taxon>
        <taxon>Actinomycetota</taxon>
        <taxon>Actinomycetes</taxon>
        <taxon>Pseudonocardiales</taxon>
        <taxon>Pseudonocardiaceae</taxon>
        <taxon>Lentzea</taxon>
    </lineage>
</organism>
<reference evidence="2" key="1">
    <citation type="submission" date="2016-10" db="EMBL/GenBank/DDBJ databases">
        <authorList>
            <person name="Varghese N."/>
            <person name="Submissions S."/>
        </authorList>
    </citation>
    <scope>NUCLEOTIDE SEQUENCE [LARGE SCALE GENOMIC DNA]</scope>
    <source>
        <strain evidence="2">CGMCC 4.3506</strain>
    </source>
</reference>
<dbReference type="EMBL" id="FNCC01000013">
    <property type="protein sequence ID" value="SDG91967.1"/>
    <property type="molecule type" value="Genomic_DNA"/>
</dbReference>
<proteinExistence type="predicted"/>
<dbReference type="InterPro" id="IPR036291">
    <property type="entry name" value="NAD(P)-bd_dom_sf"/>
</dbReference>
<name>A0A1G7Y6H3_9PSEU</name>
<dbReference type="RefSeq" id="WP_245744287.1">
    <property type="nucleotide sequence ID" value="NZ_FNCC01000013.1"/>
</dbReference>